<dbReference type="STRING" id="2018661.A0A2A2K7S3"/>
<dbReference type="InterPro" id="IPR013126">
    <property type="entry name" value="Hsp_70_fam"/>
</dbReference>
<evidence type="ECO:0000256" key="1">
    <source>
        <dbReference type="ARBA" id="ARBA00007381"/>
    </source>
</evidence>
<dbReference type="Pfam" id="PF00012">
    <property type="entry name" value="HSP70"/>
    <property type="match status" value="2"/>
</dbReference>
<keyword evidence="2" id="KW-0547">Nucleotide-binding</keyword>
<accession>A0A2A2K7S3</accession>
<dbReference type="InterPro" id="IPR018181">
    <property type="entry name" value="Heat_shock_70_CS"/>
</dbReference>
<comment type="caution">
    <text evidence="4">The sequence shown here is derived from an EMBL/GenBank/DDBJ whole genome shotgun (WGS) entry which is preliminary data.</text>
</comment>
<dbReference type="EMBL" id="LIAE01009380">
    <property type="protein sequence ID" value="PAV69978.1"/>
    <property type="molecule type" value="Genomic_DNA"/>
</dbReference>
<dbReference type="AlphaFoldDB" id="A0A2A2K7S3"/>
<evidence type="ECO:0000256" key="2">
    <source>
        <dbReference type="ARBA" id="ARBA00022741"/>
    </source>
</evidence>
<evidence type="ECO:0000313" key="5">
    <source>
        <dbReference type="Proteomes" id="UP000218231"/>
    </source>
</evidence>
<keyword evidence="5" id="KW-1185">Reference proteome</keyword>
<protein>
    <submittedName>
        <fullName evidence="4">Uncharacterized protein</fullName>
    </submittedName>
</protein>
<dbReference type="Gene3D" id="3.90.640.10">
    <property type="entry name" value="Actin, Chain A, domain 4"/>
    <property type="match status" value="1"/>
</dbReference>
<dbReference type="PRINTS" id="PR00301">
    <property type="entry name" value="HEATSHOCK70"/>
</dbReference>
<evidence type="ECO:0000256" key="3">
    <source>
        <dbReference type="ARBA" id="ARBA00022840"/>
    </source>
</evidence>
<dbReference type="FunFam" id="3.90.640.10:FF:000003">
    <property type="entry name" value="Molecular chaperone DnaK"/>
    <property type="match status" value="1"/>
</dbReference>
<dbReference type="GO" id="GO:0140662">
    <property type="term" value="F:ATP-dependent protein folding chaperone"/>
    <property type="evidence" value="ECO:0007669"/>
    <property type="project" value="InterPro"/>
</dbReference>
<name>A0A2A2K7S3_9BILA</name>
<reference evidence="4 5" key="1">
    <citation type="journal article" date="2017" name="Curr. Biol.">
        <title>Genome architecture and evolution of a unichromosomal asexual nematode.</title>
        <authorList>
            <person name="Fradin H."/>
            <person name="Zegar C."/>
            <person name="Gutwein M."/>
            <person name="Lucas J."/>
            <person name="Kovtun M."/>
            <person name="Corcoran D."/>
            <person name="Baugh L.R."/>
            <person name="Kiontke K."/>
            <person name="Gunsalus K."/>
            <person name="Fitch D.H."/>
            <person name="Piano F."/>
        </authorList>
    </citation>
    <scope>NUCLEOTIDE SEQUENCE [LARGE SCALE GENOMIC DNA]</scope>
    <source>
        <strain evidence="4">PF1309</strain>
    </source>
</reference>
<dbReference type="Gene3D" id="3.30.420.40">
    <property type="match status" value="4"/>
</dbReference>
<evidence type="ECO:0000313" key="4">
    <source>
        <dbReference type="EMBL" id="PAV69978.1"/>
    </source>
</evidence>
<dbReference type="Proteomes" id="UP000218231">
    <property type="component" value="Unassembled WGS sequence"/>
</dbReference>
<dbReference type="OrthoDB" id="2401965at2759"/>
<dbReference type="PROSITE" id="PS00329">
    <property type="entry name" value="HSP70_2"/>
    <property type="match status" value="1"/>
</dbReference>
<sequence length="313" mass="35306">MGEQPITGAVVAIPAFFHTDQIEATKRAVQMAGLELKMLVEEPTAAAIAYYEDKKLEDSNIMIFDFGGGTLDISICEIESGRLAINAVHGDKHLGGQDFDGIIMYYVLQEYKKTSTYDILGNKRLVKRLRTECRLAKEALSFNASSYNIHIMVGGSTRIPAIKSTLEKKFRQEKLRFNINPDEAVVFGAAILADAIEKEKQIPLLNNTMVELFWNINDLQFGGNNSSNNSHKILFHCPDPPEWRNGASVAYFKDKLYYLGGENPKTSEWANRVDLLMDMNGVVERYIDYQTMNGNGLKLERFQKSDILSELHH</sequence>
<dbReference type="InterPro" id="IPR043129">
    <property type="entry name" value="ATPase_NBD"/>
</dbReference>
<comment type="similarity">
    <text evidence="1">Belongs to the heat shock protein 70 family.</text>
</comment>
<dbReference type="GO" id="GO:0005524">
    <property type="term" value="F:ATP binding"/>
    <property type="evidence" value="ECO:0007669"/>
    <property type="project" value="UniProtKB-KW"/>
</dbReference>
<keyword evidence="3" id="KW-0067">ATP-binding</keyword>
<dbReference type="GO" id="GO:0006950">
    <property type="term" value="P:response to stress"/>
    <property type="evidence" value="ECO:0007669"/>
    <property type="project" value="UniProtKB-ARBA"/>
</dbReference>
<gene>
    <name evidence="4" type="ORF">WR25_10924</name>
</gene>
<dbReference type="SUPFAM" id="SSF53067">
    <property type="entry name" value="Actin-like ATPase domain"/>
    <property type="match status" value="2"/>
</dbReference>
<proteinExistence type="inferred from homology"/>
<organism evidence="4 5">
    <name type="scientific">Diploscapter pachys</name>
    <dbReference type="NCBI Taxonomy" id="2018661"/>
    <lineage>
        <taxon>Eukaryota</taxon>
        <taxon>Metazoa</taxon>
        <taxon>Ecdysozoa</taxon>
        <taxon>Nematoda</taxon>
        <taxon>Chromadorea</taxon>
        <taxon>Rhabditida</taxon>
        <taxon>Rhabditina</taxon>
        <taxon>Rhabditomorpha</taxon>
        <taxon>Rhabditoidea</taxon>
        <taxon>Rhabditidae</taxon>
        <taxon>Diploscapter</taxon>
    </lineage>
</organism>
<dbReference type="PANTHER" id="PTHR19375">
    <property type="entry name" value="HEAT SHOCK PROTEIN 70KDA"/>
    <property type="match status" value="1"/>
</dbReference>
<dbReference type="FunFam" id="3.30.420.40:FF:000028">
    <property type="entry name" value="heat shock 70 kDa protein-like"/>
    <property type="match status" value="1"/>
</dbReference>